<dbReference type="AlphaFoldDB" id="A0AAV1UVS8"/>
<evidence type="ECO:0000313" key="2">
    <source>
        <dbReference type="EMBL" id="CAK7937703.1"/>
    </source>
</evidence>
<dbReference type="FunFam" id="1.10.340.70:FF:000001">
    <property type="entry name" value="Retrovirus-related Pol polyprotein from transposon gypsy-like Protein"/>
    <property type="match status" value="1"/>
</dbReference>
<feature type="domain" description="Integrase zinc-binding" evidence="1">
    <location>
        <begin position="168"/>
        <end position="219"/>
    </location>
</feature>
<dbReference type="PANTHER" id="PTHR37984">
    <property type="entry name" value="PROTEIN CBG26694"/>
    <property type="match status" value="1"/>
</dbReference>
<gene>
    <name evidence="2" type="ORF">PM001_LOCUS22853</name>
</gene>
<dbReference type="PANTHER" id="PTHR37984:SF5">
    <property type="entry name" value="PROTEIN NYNRIN-LIKE"/>
    <property type="match status" value="1"/>
</dbReference>
<dbReference type="Gene3D" id="1.10.340.70">
    <property type="match status" value="1"/>
</dbReference>
<protein>
    <recommendedName>
        <fullName evidence="1">Integrase zinc-binding domain-containing protein</fullName>
    </recommendedName>
</protein>
<accession>A0AAV1UVS8</accession>
<dbReference type="Pfam" id="PF17921">
    <property type="entry name" value="Integrase_H2C2"/>
    <property type="match status" value="1"/>
</dbReference>
<dbReference type="InterPro" id="IPR050951">
    <property type="entry name" value="Retrovirus_Pol_polyprotein"/>
</dbReference>
<reference evidence="2" key="1">
    <citation type="submission" date="2024-01" db="EMBL/GenBank/DDBJ databases">
        <authorList>
            <person name="Webb A."/>
        </authorList>
    </citation>
    <scope>NUCLEOTIDE SEQUENCE</scope>
    <source>
        <strain evidence="2">Pm1</strain>
    </source>
</reference>
<dbReference type="Proteomes" id="UP001162060">
    <property type="component" value="Unassembled WGS sequence"/>
</dbReference>
<name>A0AAV1UVS8_9STRA</name>
<proteinExistence type="predicted"/>
<dbReference type="EMBL" id="CAKLBY020000227">
    <property type="protein sequence ID" value="CAK7937703.1"/>
    <property type="molecule type" value="Genomic_DNA"/>
</dbReference>
<sequence length="219" mass="25012">MKYAPAKFRVYLLGDRTFITCTDHASLRTAVNSPHLLQRTAGWLSFFAEYNFSVECKPGRLNVVADALSRRPDFQPTAQPNSRDDPTGATLTVSVPSSNLLDEVRKAYKEDESLLRLMDYVSNPCNQELKSLSPQYRSSTERYSVRDGLLYYTADNGGTPPVVVPAHNDLRLRIMYECHDAPTSGHRGREKTYLMVSRDFYWPRQYELVRKCIPTCEVC</sequence>
<evidence type="ECO:0000313" key="3">
    <source>
        <dbReference type="Proteomes" id="UP001162060"/>
    </source>
</evidence>
<comment type="caution">
    <text evidence="2">The sequence shown here is derived from an EMBL/GenBank/DDBJ whole genome shotgun (WGS) entry which is preliminary data.</text>
</comment>
<evidence type="ECO:0000259" key="1">
    <source>
        <dbReference type="Pfam" id="PF17921"/>
    </source>
</evidence>
<organism evidence="2 3">
    <name type="scientific">Peronospora matthiolae</name>
    <dbReference type="NCBI Taxonomy" id="2874970"/>
    <lineage>
        <taxon>Eukaryota</taxon>
        <taxon>Sar</taxon>
        <taxon>Stramenopiles</taxon>
        <taxon>Oomycota</taxon>
        <taxon>Peronosporomycetes</taxon>
        <taxon>Peronosporales</taxon>
        <taxon>Peronosporaceae</taxon>
        <taxon>Peronospora</taxon>
    </lineage>
</organism>
<dbReference type="InterPro" id="IPR041588">
    <property type="entry name" value="Integrase_H2C2"/>
</dbReference>